<dbReference type="GeneTree" id="ENSGT00940000161979"/>
<dbReference type="Pfam" id="PF00096">
    <property type="entry name" value="zf-C2H2"/>
    <property type="match status" value="3"/>
</dbReference>
<dbReference type="GO" id="GO:0005737">
    <property type="term" value="C:cytoplasm"/>
    <property type="evidence" value="ECO:0007669"/>
    <property type="project" value="TreeGrafter"/>
</dbReference>
<dbReference type="PANTHER" id="PTHR16515">
    <property type="entry name" value="PR DOMAIN ZINC FINGER PROTEIN"/>
    <property type="match status" value="1"/>
</dbReference>
<dbReference type="InterPro" id="IPR036236">
    <property type="entry name" value="Znf_C2H2_sf"/>
</dbReference>
<dbReference type="FunFam" id="3.30.160.60:FF:000710">
    <property type="entry name" value="Zinc finger protein 768"/>
    <property type="match status" value="1"/>
</dbReference>
<evidence type="ECO:0000313" key="10">
    <source>
        <dbReference type="Ensembl" id="ENSPNYP00000014232.1"/>
    </source>
</evidence>
<evidence type="ECO:0000256" key="5">
    <source>
        <dbReference type="ARBA" id="ARBA00022833"/>
    </source>
</evidence>
<proteinExistence type="predicted"/>
<evidence type="ECO:0000259" key="9">
    <source>
        <dbReference type="PROSITE" id="PS50157"/>
    </source>
</evidence>
<evidence type="ECO:0000256" key="6">
    <source>
        <dbReference type="ARBA" id="ARBA00023242"/>
    </source>
</evidence>
<dbReference type="PROSITE" id="PS00028">
    <property type="entry name" value="ZINC_FINGER_C2H2_1"/>
    <property type="match status" value="3"/>
</dbReference>
<keyword evidence="3" id="KW-0677">Repeat</keyword>
<protein>
    <recommendedName>
        <fullName evidence="9">C2H2-type domain-containing protein</fullName>
    </recommendedName>
</protein>
<dbReference type="FunFam" id="3.30.160.60:FF:000145">
    <property type="entry name" value="Zinc finger protein 574"/>
    <property type="match status" value="1"/>
</dbReference>
<dbReference type="STRING" id="303518.ENSPNYP00000014232"/>
<organism evidence="10">
    <name type="scientific">Pundamilia nyererei</name>
    <dbReference type="NCBI Taxonomy" id="303518"/>
    <lineage>
        <taxon>Eukaryota</taxon>
        <taxon>Metazoa</taxon>
        <taxon>Chordata</taxon>
        <taxon>Craniata</taxon>
        <taxon>Vertebrata</taxon>
        <taxon>Euteleostomi</taxon>
        <taxon>Actinopterygii</taxon>
        <taxon>Neopterygii</taxon>
        <taxon>Teleostei</taxon>
        <taxon>Neoteleostei</taxon>
        <taxon>Acanthomorphata</taxon>
        <taxon>Ovalentaria</taxon>
        <taxon>Cichlomorphae</taxon>
        <taxon>Cichliformes</taxon>
        <taxon>Cichlidae</taxon>
        <taxon>African cichlids</taxon>
        <taxon>Pseudocrenilabrinae</taxon>
        <taxon>Haplochromini</taxon>
        <taxon>Pundamilia</taxon>
    </lineage>
</organism>
<dbReference type="GO" id="GO:0003700">
    <property type="term" value="F:DNA-binding transcription factor activity"/>
    <property type="evidence" value="ECO:0007669"/>
    <property type="project" value="TreeGrafter"/>
</dbReference>
<feature type="compositionally biased region" description="Polar residues" evidence="8">
    <location>
        <begin position="83"/>
        <end position="92"/>
    </location>
</feature>
<dbReference type="SMART" id="SM00355">
    <property type="entry name" value="ZnF_C2H2"/>
    <property type="match status" value="3"/>
</dbReference>
<dbReference type="Ensembl" id="ENSPNYT00000014589.1">
    <property type="protein sequence ID" value="ENSPNYP00000014232.1"/>
    <property type="gene ID" value="ENSPNYG00000010799.1"/>
</dbReference>
<dbReference type="GO" id="GO:0045165">
    <property type="term" value="P:cell fate commitment"/>
    <property type="evidence" value="ECO:0007669"/>
    <property type="project" value="TreeGrafter"/>
</dbReference>
<evidence type="ECO:0000256" key="1">
    <source>
        <dbReference type="ARBA" id="ARBA00004123"/>
    </source>
</evidence>
<accession>A0A3B4FUI0</accession>
<dbReference type="Gene3D" id="3.30.160.60">
    <property type="entry name" value="Classic Zinc Finger"/>
    <property type="match status" value="3"/>
</dbReference>
<keyword evidence="5" id="KW-0862">Zinc</keyword>
<dbReference type="GO" id="GO:0006357">
    <property type="term" value="P:regulation of transcription by RNA polymerase II"/>
    <property type="evidence" value="ECO:0007669"/>
    <property type="project" value="TreeGrafter"/>
</dbReference>
<feature type="domain" description="C2H2-type" evidence="9">
    <location>
        <begin position="6"/>
        <end position="33"/>
    </location>
</feature>
<evidence type="ECO:0000256" key="2">
    <source>
        <dbReference type="ARBA" id="ARBA00022723"/>
    </source>
</evidence>
<dbReference type="PROSITE" id="PS50157">
    <property type="entry name" value="ZINC_FINGER_C2H2_2"/>
    <property type="match status" value="3"/>
</dbReference>
<dbReference type="InterPro" id="IPR013087">
    <property type="entry name" value="Znf_C2H2_type"/>
</dbReference>
<feature type="domain" description="C2H2-type" evidence="9">
    <location>
        <begin position="62"/>
        <end position="90"/>
    </location>
</feature>
<feature type="domain" description="C2H2-type" evidence="9">
    <location>
        <begin position="34"/>
        <end position="61"/>
    </location>
</feature>
<dbReference type="FunFam" id="3.30.160.60:FF:000512">
    <property type="entry name" value="zinc finger protein 197 isoform X1"/>
    <property type="match status" value="1"/>
</dbReference>
<feature type="region of interest" description="Disordered" evidence="8">
    <location>
        <begin position="83"/>
        <end position="152"/>
    </location>
</feature>
<keyword evidence="2" id="KW-0479">Metal-binding</keyword>
<dbReference type="PANTHER" id="PTHR16515:SF59">
    <property type="entry name" value="PR DOMAIN ZINC FINGER PROTEIN 1"/>
    <property type="match status" value="1"/>
</dbReference>
<keyword evidence="4 7" id="KW-0863">Zinc-finger</keyword>
<dbReference type="GO" id="GO:0000978">
    <property type="term" value="F:RNA polymerase II cis-regulatory region sequence-specific DNA binding"/>
    <property type="evidence" value="ECO:0007669"/>
    <property type="project" value="TreeGrafter"/>
</dbReference>
<dbReference type="InterPro" id="IPR050331">
    <property type="entry name" value="Zinc_finger"/>
</dbReference>
<name>A0A3B4FUI0_9CICH</name>
<evidence type="ECO:0000256" key="3">
    <source>
        <dbReference type="ARBA" id="ARBA00022737"/>
    </source>
</evidence>
<dbReference type="GO" id="GO:0008270">
    <property type="term" value="F:zinc ion binding"/>
    <property type="evidence" value="ECO:0007669"/>
    <property type="project" value="UniProtKB-KW"/>
</dbReference>
<comment type="subcellular location">
    <subcellularLocation>
        <location evidence="1">Nucleus</location>
    </subcellularLocation>
</comment>
<dbReference type="SUPFAM" id="SSF57667">
    <property type="entry name" value="beta-beta-alpha zinc fingers"/>
    <property type="match status" value="2"/>
</dbReference>
<dbReference type="AlphaFoldDB" id="A0A3B4FUI0"/>
<evidence type="ECO:0000256" key="8">
    <source>
        <dbReference type="SAM" id="MobiDB-lite"/>
    </source>
</evidence>
<reference evidence="10" key="1">
    <citation type="submission" date="2023-09" db="UniProtKB">
        <authorList>
            <consortium name="Ensembl"/>
        </authorList>
    </citation>
    <scope>IDENTIFICATION</scope>
</reference>
<keyword evidence="6" id="KW-0539">Nucleus</keyword>
<sequence length="152" mass="17847">LKGEEFKCGVCGIEFKDIHHLRRHSVVHTGLKPYKCSVCQRGFNQTSHLKSHMRLHTGERPYKCQLCDMCFNHNVSLKSHVQRYHTSSSGLQQMDKRANDAKRNKKKRDVNSEFDSVKVKQKVQRERSMKPKTLLSRWSDESQFETFGSDHR</sequence>
<dbReference type="GO" id="GO:0005634">
    <property type="term" value="C:nucleus"/>
    <property type="evidence" value="ECO:0007669"/>
    <property type="project" value="UniProtKB-SubCell"/>
</dbReference>
<feature type="compositionally biased region" description="Basic and acidic residues" evidence="8">
    <location>
        <begin position="109"/>
        <end position="129"/>
    </location>
</feature>
<evidence type="ECO:0000256" key="4">
    <source>
        <dbReference type="ARBA" id="ARBA00022771"/>
    </source>
</evidence>
<evidence type="ECO:0000256" key="7">
    <source>
        <dbReference type="PROSITE-ProRule" id="PRU00042"/>
    </source>
</evidence>